<evidence type="ECO:0000313" key="3">
    <source>
        <dbReference type="Proteomes" id="UP001140502"/>
    </source>
</evidence>
<feature type="region of interest" description="Disordered" evidence="1">
    <location>
        <begin position="83"/>
        <end position="118"/>
    </location>
</feature>
<organism evidence="2 3">
    <name type="scientific">Fusarium piperis</name>
    <dbReference type="NCBI Taxonomy" id="1435070"/>
    <lineage>
        <taxon>Eukaryota</taxon>
        <taxon>Fungi</taxon>
        <taxon>Dikarya</taxon>
        <taxon>Ascomycota</taxon>
        <taxon>Pezizomycotina</taxon>
        <taxon>Sordariomycetes</taxon>
        <taxon>Hypocreomycetidae</taxon>
        <taxon>Hypocreales</taxon>
        <taxon>Nectriaceae</taxon>
        <taxon>Fusarium</taxon>
        <taxon>Fusarium solani species complex</taxon>
    </lineage>
</organism>
<accession>A0A9W8TCQ8</accession>
<gene>
    <name evidence="2" type="ORF">N0V84_012039</name>
</gene>
<dbReference type="Proteomes" id="UP001140502">
    <property type="component" value="Unassembled WGS sequence"/>
</dbReference>
<comment type="caution">
    <text evidence="2">The sequence shown here is derived from an EMBL/GenBank/DDBJ whole genome shotgun (WGS) entry which is preliminary data.</text>
</comment>
<dbReference type="OrthoDB" id="5055381at2759"/>
<reference evidence="2" key="1">
    <citation type="submission" date="2022-10" db="EMBL/GenBank/DDBJ databases">
        <title>Tapping the CABI collections for fungal endophytes: first genome assemblies for Collariella, Neodidymelliopsis, Ascochyta clinopodiicola, Didymella pomorum, Didymosphaeria variabile, Neocosmospora piperis and Neocucurbitaria cava.</title>
        <authorList>
            <person name="Hill R."/>
        </authorList>
    </citation>
    <scope>NUCLEOTIDE SEQUENCE</scope>
    <source>
        <strain evidence="2">IMI 366586</strain>
    </source>
</reference>
<sequence length="118" mass="12855">MNTALGLYARASATSSLTPYNYCSGKDSICSAFQDLDRDCADQNGADYYECICASGWVPTNIACGYCIDEGFTVAPIPSSIVSEQKERNKTIEVPEPEPATTSQSTFTFDQPRKTTQK</sequence>
<evidence type="ECO:0000256" key="1">
    <source>
        <dbReference type="SAM" id="MobiDB-lite"/>
    </source>
</evidence>
<feature type="compositionally biased region" description="Polar residues" evidence="1">
    <location>
        <begin position="100"/>
        <end position="109"/>
    </location>
</feature>
<feature type="compositionally biased region" description="Basic and acidic residues" evidence="1">
    <location>
        <begin position="84"/>
        <end position="93"/>
    </location>
</feature>
<dbReference type="EMBL" id="JAPEUR010000518">
    <property type="protein sequence ID" value="KAJ4308536.1"/>
    <property type="molecule type" value="Genomic_DNA"/>
</dbReference>
<name>A0A9W8TCQ8_9HYPO</name>
<evidence type="ECO:0000313" key="2">
    <source>
        <dbReference type="EMBL" id="KAJ4308536.1"/>
    </source>
</evidence>
<dbReference type="AlphaFoldDB" id="A0A9W8TCQ8"/>
<protein>
    <submittedName>
        <fullName evidence="2">Uncharacterized protein</fullName>
    </submittedName>
</protein>
<keyword evidence="3" id="KW-1185">Reference proteome</keyword>
<proteinExistence type="predicted"/>